<feature type="compositionally biased region" description="Polar residues" evidence="2">
    <location>
        <begin position="452"/>
        <end position="461"/>
    </location>
</feature>
<feature type="compositionally biased region" description="Pro residues" evidence="2">
    <location>
        <begin position="769"/>
        <end position="781"/>
    </location>
</feature>
<name>A0A2J6REH0_HYAVF</name>
<evidence type="ECO:0000313" key="3">
    <source>
        <dbReference type="EMBL" id="PMD36907.1"/>
    </source>
</evidence>
<feature type="coiled-coil region" evidence="1">
    <location>
        <begin position="280"/>
        <end position="307"/>
    </location>
</feature>
<feature type="compositionally biased region" description="Polar residues" evidence="2">
    <location>
        <begin position="72"/>
        <end position="98"/>
    </location>
</feature>
<proteinExistence type="predicted"/>
<feature type="compositionally biased region" description="Pro residues" evidence="2">
    <location>
        <begin position="843"/>
        <end position="853"/>
    </location>
</feature>
<feature type="compositionally biased region" description="Low complexity" evidence="2">
    <location>
        <begin position="44"/>
        <end position="58"/>
    </location>
</feature>
<evidence type="ECO:0000256" key="2">
    <source>
        <dbReference type="SAM" id="MobiDB-lite"/>
    </source>
</evidence>
<feature type="region of interest" description="Disordered" evidence="2">
    <location>
        <begin position="421"/>
        <end position="513"/>
    </location>
</feature>
<evidence type="ECO:0000256" key="1">
    <source>
        <dbReference type="SAM" id="Coils"/>
    </source>
</evidence>
<feature type="region of interest" description="Disordered" evidence="2">
    <location>
        <begin position="816"/>
        <end position="881"/>
    </location>
</feature>
<keyword evidence="1" id="KW-0175">Coiled coil</keyword>
<dbReference type="EMBL" id="KZ613950">
    <property type="protein sequence ID" value="PMD36907.1"/>
    <property type="molecule type" value="Genomic_DNA"/>
</dbReference>
<feature type="compositionally biased region" description="Basic and acidic residues" evidence="2">
    <location>
        <begin position="421"/>
        <end position="440"/>
    </location>
</feature>
<keyword evidence="4" id="KW-1185">Reference proteome</keyword>
<accession>A0A2J6REH0</accession>
<dbReference type="OrthoDB" id="4188028at2759"/>
<feature type="compositionally biased region" description="Basic residues" evidence="2">
    <location>
        <begin position="153"/>
        <end position="180"/>
    </location>
</feature>
<sequence>MAPARHETPAAAGPSRETSTKTPSIYGTRSSKRKAGDISINGDSHNASSSPSQKSADASEQKLPPTKKIRRSSSNSIQQPVKTPESNTPTNNESQSPNLPGISEVPDLKVDGPSGSSANGDASPAKSVGWDDATLDPEGGATAQLDQQPTRGRGGRGRGGYRGRATKGKGRGGTRGKGRGGRGASAASGHNTPIVVVAPPAGVGRIFRGGRGGRGRGRVRKDTPRNVLSLYDRKHHLREQYLAIAQIQRNALLVLSDKSLARLQTDPRYHETLPEYAAVQNKLKQNYEKHSANLQQEKAKRNAYLERQKKQNDDYEHRKFALFVDEMLEEYETRIKEHALYIYHQGATSGKLDDIPFSGGEDGRIVKTLDPIQQMVPDVGLGCIAVPTKADPAAKSTEGDNYFEQHPANWWECKTPAQKRKWELDQESRKVQKLLRDSRGKPRKNKGGVAGSNPQPETVPTANKDDQSPESSDEDANANSPKPTGASGARADEQFDDDDAPAQPLDAMGFNVPRLSARHNNRIVGPPPVTYDEIEIGNRITKSKKDNPSHRYGQTPANPKKFYYDQNIHQCNAAQNDPEDFNQELVEKHNVHPKFGLPKPDSLNPDPPFNDWVAPLQDTKPVMFIQTPRPGTDRPREAFRTTRSQWMAKANRDFDIHIVNNAKMRDILAQSGDLELPPEPVEHEVPEVPQVIDPALIDAVGYAQTARQEELRQAAVAAHHAQFSPPPPPGRVNPPTPQRVNPPAPQRVNPPTPQRYDPVRDKTYRTPYAPVPQPPAPPAPAPRGELDSLAEAALIHQRHPAPLTYTMQSNGFGMPQLLPAPAPPQQYQSMYPPMGGQYQQPVAPAPRGPPPPTSGGSRHRELRPAPPQNRAPPPPPRGPWY</sequence>
<feature type="region of interest" description="Disordered" evidence="2">
    <location>
        <begin position="711"/>
        <end position="791"/>
    </location>
</feature>
<gene>
    <name evidence="3" type="ORF">L207DRAFT_532490</name>
</gene>
<reference evidence="3 4" key="1">
    <citation type="submission" date="2016-04" db="EMBL/GenBank/DDBJ databases">
        <title>A degradative enzymes factory behind the ericoid mycorrhizal symbiosis.</title>
        <authorList>
            <consortium name="DOE Joint Genome Institute"/>
            <person name="Martino E."/>
            <person name="Morin E."/>
            <person name="Grelet G."/>
            <person name="Kuo A."/>
            <person name="Kohler A."/>
            <person name="Daghino S."/>
            <person name="Barry K."/>
            <person name="Choi C."/>
            <person name="Cichocki N."/>
            <person name="Clum A."/>
            <person name="Copeland A."/>
            <person name="Hainaut M."/>
            <person name="Haridas S."/>
            <person name="Labutti K."/>
            <person name="Lindquist E."/>
            <person name="Lipzen A."/>
            <person name="Khouja H.-R."/>
            <person name="Murat C."/>
            <person name="Ohm R."/>
            <person name="Olson A."/>
            <person name="Spatafora J."/>
            <person name="Veneault-Fourrey C."/>
            <person name="Henrissat B."/>
            <person name="Grigoriev I."/>
            <person name="Martin F."/>
            <person name="Perotto S."/>
        </authorList>
    </citation>
    <scope>NUCLEOTIDE SEQUENCE [LARGE SCALE GENOMIC DNA]</scope>
    <source>
        <strain evidence="3 4">F</strain>
    </source>
</reference>
<protein>
    <submittedName>
        <fullName evidence="3">Uncharacterized protein</fullName>
    </submittedName>
</protein>
<dbReference type="Proteomes" id="UP000235786">
    <property type="component" value="Unassembled WGS sequence"/>
</dbReference>
<evidence type="ECO:0000313" key="4">
    <source>
        <dbReference type="Proteomes" id="UP000235786"/>
    </source>
</evidence>
<feature type="region of interest" description="Disordered" evidence="2">
    <location>
        <begin position="1"/>
        <end position="196"/>
    </location>
</feature>
<feature type="compositionally biased region" description="Pro residues" evidence="2">
    <location>
        <begin position="724"/>
        <end position="753"/>
    </location>
</feature>
<feature type="compositionally biased region" description="Polar residues" evidence="2">
    <location>
        <begin position="16"/>
        <end position="29"/>
    </location>
</feature>
<dbReference type="STRING" id="1149755.A0A2J6REH0"/>
<feature type="compositionally biased region" description="Pro residues" evidence="2">
    <location>
        <begin position="864"/>
        <end position="881"/>
    </location>
</feature>
<organism evidence="3 4">
    <name type="scientific">Hyaloscypha variabilis (strain UAMH 11265 / GT02V1 / F)</name>
    <name type="common">Meliniomyces variabilis</name>
    <dbReference type="NCBI Taxonomy" id="1149755"/>
    <lineage>
        <taxon>Eukaryota</taxon>
        <taxon>Fungi</taxon>
        <taxon>Dikarya</taxon>
        <taxon>Ascomycota</taxon>
        <taxon>Pezizomycotina</taxon>
        <taxon>Leotiomycetes</taxon>
        <taxon>Helotiales</taxon>
        <taxon>Hyaloscyphaceae</taxon>
        <taxon>Hyaloscypha</taxon>
        <taxon>Hyaloscypha variabilis</taxon>
    </lineage>
</organism>
<dbReference type="AlphaFoldDB" id="A0A2J6REH0"/>